<name>A0A1B0ATV8_9MUSC</name>
<dbReference type="Proteomes" id="UP000092460">
    <property type="component" value="Unassembled WGS sequence"/>
</dbReference>
<dbReference type="EMBL" id="JXJN01003451">
    <property type="status" value="NOT_ANNOTATED_CDS"/>
    <property type="molecule type" value="Genomic_DNA"/>
</dbReference>
<sequence>MHKYSFIFLHLGKWKSKGAGTLSAKKFVIQLTMAERSWQFNEVKDITSLSDIYASILMLHLNELKI</sequence>
<accession>A0A1B0ATV8</accession>
<dbReference type="AlphaFoldDB" id="A0A1B0ATV8"/>
<protein>
    <submittedName>
        <fullName evidence="1">Uncharacterized protein</fullName>
    </submittedName>
</protein>
<proteinExistence type="predicted"/>
<evidence type="ECO:0000313" key="2">
    <source>
        <dbReference type="Proteomes" id="UP000092460"/>
    </source>
</evidence>
<dbReference type="VEuPathDB" id="VectorBase:GPPI008356"/>
<dbReference type="EnsemblMetazoa" id="GPPI008356-RA">
    <property type="protein sequence ID" value="GPPI008356-PA"/>
    <property type="gene ID" value="GPPI008356"/>
</dbReference>
<organism evidence="1 2">
    <name type="scientific">Glossina palpalis gambiensis</name>
    <dbReference type="NCBI Taxonomy" id="67801"/>
    <lineage>
        <taxon>Eukaryota</taxon>
        <taxon>Metazoa</taxon>
        <taxon>Ecdysozoa</taxon>
        <taxon>Arthropoda</taxon>
        <taxon>Hexapoda</taxon>
        <taxon>Insecta</taxon>
        <taxon>Pterygota</taxon>
        <taxon>Neoptera</taxon>
        <taxon>Endopterygota</taxon>
        <taxon>Diptera</taxon>
        <taxon>Brachycera</taxon>
        <taxon>Muscomorpha</taxon>
        <taxon>Hippoboscoidea</taxon>
        <taxon>Glossinidae</taxon>
        <taxon>Glossina</taxon>
    </lineage>
</organism>
<reference evidence="2" key="1">
    <citation type="submission" date="2015-01" db="EMBL/GenBank/DDBJ databases">
        <authorList>
            <person name="Aksoy S."/>
            <person name="Warren W."/>
            <person name="Wilson R.K."/>
        </authorList>
    </citation>
    <scope>NUCLEOTIDE SEQUENCE [LARGE SCALE GENOMIC DNA]</scope>
    <source>
        <strain evidence="2">IAEA</strain>
    </source>
</reference>
<keyword evidence="2" id="KW-1185">Reference proteome</keyword>
<evidence type="ECO:0000313" key="1">
    <source>
        <dbReference type="EnsemblMetazoa" id="GPPI008356-PA"/>
    </source>
</evidence>
<reference evidence="1" key="2">
    <citation type="submission" date="2020-05" db="UniProtKB">
        <authorList>
            <consortium name="EnsemblMetazoa"/>
        </authorList>
    </citation>
    <scope>IDENTIFICATION</scope>
    <source>
        <strain evidence="1">IAEA</strain>
    </source>
</reference>